<evidence type="ECO:0000313" key="2">
    <source>
        <dbReference type="EMBL" id="UQC77426.1"/>
    </source>
</evidence>
<feature type="transmembrane region" description="Helical" evidence="1">
    <location>
        <begin position="16"/>
        <end position="36"/>
    </location>
</feature>
<reference evidence="2" key="1">
    <citation type="journal article" date="2021" name="Mol. Plant Microbe Interact.">
        <title>Complete Genome Sequence of the Plant-Pathogenic Fungus Colletotrichum lupini.</title>
        <authorList>
            <person name="Baroncelli R."/>
            <person name="Pensec F."/>
            <person name="Da Lio D."/>
            <person name="Boufleur T."/>
            <person name="Vicente I."/>
            <person name="Sarrocco S."/>
            <person name="Picot A."/>
            <person name="Baraldi E."/>
            <person name="Sukno S."/>
            <person name="Thon M."/>
            <person name="Le Floch G."/>
        </authorList>
    </citation>
    <scope>NUCLEOTIDE SEQUENCE</scope>
    <source>
        <strain evidence="2">IMI 504893</strain>
    </source>
</reference>
<evidence type="ECO:0000313" key="3">
    <source>
        <dbReference type="Proteomes" id="UP000830671"/>
    </source>
</evidence>
<keyword evidence="3" id="KW-1185">Reference proteome</keyword>
<dbReference type="AlphaFoldDB" id="A0A9Q8SIA8"/>
<keyword evidence="1" id="KW-0472">Membrane</keyword>
<dbReference type="SUPFAM" id="SSF51735">
    <property type="entry name" value="NAD(P)-binding Rossmann-fold domains"/>
    <property type="match status" value="1"/>
</dbReference>
<keyword evidence="1" id="KW-1133">Transmembrane helix</keyword>
<dbReference type="InterPro" id="IPR036291">
    <property type="entry name" value="NAD(P)-bd_dom_sf"/>
</dbReference>
<organism evidence="2 3">
    <name type="scientific">Colletotrichum lupini</name>
    <dbReference type="NCBI Taxonomy" id="145971"/>
    <lineage>
        <taxon>Eukaryota</taxon>
        <taxon>Fungi</taxon>
        <taxon>Dikarya</taxon>
        <taxon>Ascomycota</taxon>
        <taxon>Pezizomycotina</taxon>
        <taxon>Sordariomycetes</taxon>
        <taxon>Hypocreomycetidae</taxon>
        <taxon>Glomerellales</taxon>
        <taxon>Glomerellaceae</taxon>
        <taxon>Colletotrichum</taxon>
        <taxon>Colletotrichum acutatum species complex</taxon>
    </lineage>
</organism>
<protein>
    <submittedName>
        <fullName evidence="2">Alcohol dehydrogenase GroES-like domain-containing protein</fullName>
    </submittedName>
</protein>
<sequence length="68" mass="7668">AGINYTGFELSNSVTVFRAGLIKLLSTYLAILYRVFKVYVVNYIKERLILTISIGAILINFINKNPIT</sequence>
<feature type="non-terminal residue" evidence="2">
    <location>
        <position position="1"/>
    </location>
</feature>
<dbReference type="KEGG" id="clup:CLUP02_02894"/>
<proteinExistence type="predicted"/>
<dbReference type="GeneID" id="73336932"/>
<feature type="transmembrane region" description="Helical" evidence="1">
    <location>
        <begin position="48"/>
        <end position="67"/>
    </location>
</feature>
<dbReference type="Proteomes" id="UP000830671">
    <property type="component" value="Chromosome 2"/>
</dbReference>
<name>A0A9Q8SIA8_9PEZI</name>
<accession>A0A9Q8SIA8</accession>
<dbReference type="RefSeq" id="XP_049139065.1">
    <property type="nucleotide sequence ID" value="XM_049281922.1"/>
</dbReference>
<keyword evidence="1" id="KW-0812">Transmembrane</keyword>
<evidence type="ECO:0000256" key="1">
    <source>
        <dbReference type="SAM" id="Phobius"/>
    </source>
</evidence>
<gene>
    <name evidence="2" type="ORF">CLUP02_02894</name>
</gene>
<dbReference type="EMBL" id="CP019474">
    <property type="protein sequence ID" value="UQC77426.1"/>
    <property type="molecule type" value="Genomic_DNA"/>
</dbReference>
<dbReference type="Gene3D" id="3.40.50.720">
    <property type="entry name" value="NAD(P)-binding Rossmann-like Domain"/>
    <property type="match status" value="1"/>
</dbReference>